<dbReference type="FunFam" id="3.40.640.10:FF:000011">
    <property type="entry name" value="Ornithine aminotransferase"/>
    <property type="match status" value="1"/>
</dbReference>
<evidence type="ECO:0000256" key="9">
    <source>
        <dbReference type="ARBA" id="ARBA00022898"/>
    </source>
</evidence>
<evidence type="ECO:0000256" key="1">
    <source>
        <dbReference type="ARBA" id="ARBA00001933"/>
    </source>
</evidence>
<dbReference type="GO" id="GO:0030170">
    <property type="term" value="F:pyridoxal phosphate binding"/>
    <property type="evidence" value="ECO:0007669"/>
    <property type="project" value="UniProtKB-UniRule"/>
</dbReference>
<evidence type="ECO:0000256" key="4">
    <source>
        <dbReference type="ARBA" id="ARBA00022490"/>
    </source>
</evidence>
<dbReference type="NCBIfam" id="NF003145">
    <property type="entry name" value="PRK04073.1"/>
    <property type="match status" value="1"/>
</dbReference>
<dbReference type="Gene3D" id="3.90.1150.10">
    <property type="entry name" value="Aspartate Aminotransferase, domain 1"/>
    <property type="match status" value="1"/>
</dbReference>
<dbReference type="PANTHER" id="PTHR11986">
    <property type="entry name" value="AMINOTRANSFERASE CLASS III"/>
    <property type="match status" value="1"/>
</dbReference>
<dbReference type="HAMAP" id="MF_01689">
    <property type="entry name" value="Ornith_aminotrans_3"/>
    <property type="match status" value="1"/>
</dbReference>
<dbReference type="GO" id="GO:0042802">
    <property type="term" value="F:identical protein binding"/>
    <property type="evidence" value="ECO:0007669"/>
    <property type="project" value="TreeGrafter"/>
</dbReference>
<gene>
    <name evidence="11" type="primary">rocD</name>
    <name evidence="12" type="ORF">FE784_16420</name>
</gene>
<dbReference type="Pfam" id="PF00202">
    <property type="entry name" value="Aminotran_3"/>
    <property type="match status" value="1"/>
</dbReference>
<dbReference type="GO" id="GO:0055129">
    <property type="term" value="P:L-proline biosynthetic process"/>
    <property type="evidence" value="ECO:0007669"/>
    <property type="project" value="UniProtKB-UniRule"/>
</dbReference>
<feature type="modified residue" description="N6-(pyridoxal phosphate)lysine" evidence="11">
    <location>
        <position position="255"/>
    </location>
</feature>
<keyword evidence="4 11" id="KW-0963">Cytoplasm</keyword>
<organism evidence="12 13">
    <name type="scientific">Paenibacillus hemerocallicola</name>
    <dbReference type="NCBI Taxonomy" id="1172614"/>
    <lineage>
        <taxon>Bacteria</taxon>
        <taxon>Bacillati</taxon>
        <taxon>Bacillota</taxon>
        <taxon>Bacilli</taxon>
        <taxon>Bacillales</taxon>
        <taxon>Paenibacillaceae</taxon>
        <taxon>Paenibacillus</taxon>
    </lineage>
</organism>
<evidence type="ECO:0000313" key="12">
    <source>
        <dbReference type="EMBL" id="TNJ65181.1"/>
    </source>
</evidence>
<evidence type="ECO:0000256" key="6">
    <source>
        <dbReference type="ARBA" id="ARBA00022605"/>
    </source>
</evidence>
<comment type="catalytic activity">
    <reaction evidence="11">
        <text>a 2-oxocarboxylate + L-ornithine = L-glutamate 5-semialdehyde + an L-alpha-amino acid</text>
        <dbReference type="Rhea" id="RHEA:13877"/>
        <dbReference type="ChEBI" id="CHEBI:35179"/>
        <dbReference type="ChEBI" id="CHEBI:46911"/>
        <dbReference type="ChEBI" id="CHEBI:58066"/>
        <dbReference type="ChEBI" id="CHEBI:59869"/>
        <dbReference type="EC" id="2.6.1.13"/>
    </reaction>
</comment>
<evidence type="ECO:0000256" key="8">
    <source>
        <dbReference type="ARBA" id="ARBA00022679"/>
    </source>
</evidence>
<keyword evidence="9 11" id="KW-0663">Pyridoxal phosphate</keyword>
<dbReference type="EMBL" id="VDCQ01000021">
    <property type="protein sequence ID" value="TNJ65181.1"/>
    <property type="molecule type" value="Genomic_DNA"/>
</dbReference>
<protein>
    <recommendedName>
        <fullName evidence="3 11">Ornithine aminotransferase</fullName>
        <shortName evidence="11">OAT</shortName>
        <ecNumber evidence="3 11">2.6.1.13</ecNumber>
    </recommendedName>
    <alternativeName>
        <fullName evidence="10 11">Ornithine--oxo-acid aminotransferase</fullName>
    </alternativeName>
</protein>
<keyword evidence="8 11" id="KW-0808">Transferase</keyword>
<comment type="caution">
    <text evidence="12">The sequence shown here is derived from an EMBL/GenBank/DDBJ whole genome shotgun (WGS) entry which is preliminary data.</text>
</comment>
<dbReference type="GO" id="GO:0005737">
    <property type="term" value="C:cytoplasm"/>
    <property type="evidence" value="ECO:0007669"/>
    <property type="project" value="UniProtKB-SubCell"/>
</dbReference>
<dbReference type="InterPro" id="IPR010164">
    <property type="entry name" value="Orn_aminotrans"/>
</dbReference>
<dbReference type="PIRSF" id="PIRSF000521">
    <property type="entry name" value="Transaminase_4ab_Lys_Orn"/>
    <property type="match status" value="1"/>
</dbReference>
<dbReference type="InterPro" id="IPR015424">
    <property type="entry name" value="PyrdxlP-dep_Trfase"/>
</dbReference>
<keyword evidence="7 11" id="KW-0641">Proline biosynthesis</keyword>
<keyword evidence="13" id="KW-1185">Reference proteome</keyword>
<dbReference type="OrthoDB" id="9807885at2"/>
<dbReference type="CDD" id="cd00610">
    <property type="entry name" value="OAT_like"/>
    <property type="match status" value="1"/>
</dbReference>
<dbReference type="InterPro" id="IPR015422">
    <property type="entry name" value="PyrdxlP-dep_Trfase_small"/>
</dbReference>
<dbReference type="InterPro" id="IPR005814">
    <property type="entry name" value="Aminotrans_3"/>
</dbReference>
<proteinExistence type="inferred from homology"/>
<dbReference type="AlphaFoldDB" id="A0A5C4T832"/>
<comment type="subcellular location">
    <subcellularLocation>
        <location evidence="11">Cytoplasm</location>
    </subcellularLocation>
</comment>
<dbReference type="RefSeq" id="WP_139603305.1">
    <property type="nucleotide sequence ID" value="NZ_VDCQ01000021.1"/>
</dbReference>
<comment type="function">
    <text evidence="11">Catalyzes the interconversion of ornithine to glutamate semialdehyde.</text>
</comment>
<evidence type="ECO:0000256" key="3">
    <source>
        <dbReference type="ARBA" id="ARBA00012924"/>
    </source>
</evidence>
<dbReference type="PROSITE" id="PS00600">
    <property type="entry name" value="AA_TRANSFER_CLASS_3"/>
    <property type="match status" value="1"/>
</dbReference>
<dbReference type="UniPathway" id="UPA00098">
    <property type="reaction ID" value="UER00358"/>
</dbReference>
<evidence type="ECO:0000256" key="11">
    <source>
        <dbReference type="HAMAP-Rule" id="MF_01689"/>
    </source>
</evidence>
<evidence type="ECO:0000256" key="2">
    <source>
        <dbReference type="ARBA" id="ARBA00004998"/>
    </source>
</evidence>
<dbReference type="InterPro" id="IPR034757">
    <property type="entry name" value="Ornith_aminotrans_bact"/>
</dbReference>
<dbReference type="InterPro" id="IPR050103">
    <property type="entry name" value="Class-III_PLP-dep_AT"/>
</dbReference>
<dbReference type="InterPro" id="IPR049704">
    <property type="entry name" value="Aminotrans_3_PPA_site"/>
</dbReference>
<dbReference type="SUPFAM" id="SSF53383">
    <property type="entry name" value="PLP-dependent transferases"/>
    <property type="match status" value="1"/>
</dbReference>
<dbReference type="GO" id="GO:0004587">
    <property type="term" value="F:ornithine aminotransferase activity"/>
    <property type="evidence" value="ECO:0007669"/>
    <property type="project" value="UniProtKB-UniRule"/>
</dbReference>
<dbReference type="Proteomes" id="UP000307943">
    <property type="component" value="Unassembled WGS sequence"/>
</dbReference>
<dbReference type="NCBIfam" id="TIGR01885">
    <property type="entry name" value="Orn_aminotrans"/>
    <property type="match status" value="1"/>
</dbReference>
<dbReference type="EC" id="2.6.1.13" evidence="3 11"/>
<comment type="pathway">
    <text evidence="2 11">Amino-acid biosynthesis; L-proline biosynthesis; L-glutamate 5-semialdehyde from L-ornithine: step 1/1.</text>
</comment>
<comment type="similarity">
    <text evidence="11">Belongs to the class-III pyridoxal-phosphate-dependent aminotransferase family. OAT subfamily.</text>
</comment>
<evidence type="ECO:0000256" key="5">
    <source>
        <dbReference type="ARBA" id="ARBA00022576"/>
    </source>
</evidence>
<dbReference type="InterPro" id="IPR015421">
    <property type="entry name" value="PyrdxlP-dep_Trfase_major"/>
</dbReference>
<comment type="cofactor">
    <cofactor evidence="1 11">
        <name>pyridoxal 5'-phosphate</name>
        <dbReference type="ChEBI" id="CHEBI:597326"/>
    </cofactor>
</comment>
<evidence type="ECO:0000256" key="7">
    <source>
        <dbReference type="ARBA" id="ARBA00022650"/>
    </source>
</evidence>
<evidence type="ECO:0000256" key="10">
    <source>
        <dbReference type="ARBA" id="ARBA00030587"/>
    </source>
</evidence>
<keyword evidence="5 11" id="KW-0032">Aminotransferase</keyword>
<accession>A0A5C4T832</accession>
<keyword evidence="6 11" id="KW-0028">Amino-acid biosynthesis</keyword>
<name>A0A5C4T832_9BACL</name>
<evidence type="ECO:0000313" key="13">
    <source>
        <dbReference type="Proteomes" id="UP000307943"/>
    </source>
</evidence>
<dbReference type="Gene3D" id="3.40.640.10">
    <property type="entry name" value="Type I PLP-dependent aspartate aminotransferase-like (Major domain)"/>
    <property type="match status" value="1"/>
</dbReference>
<reference evidence="12 13" key="1">
    <citation type="submission" date="2019-05" db="EMBL/GenBank/DDBJ databases">
        <title>We sequenced the genome of Paenibacillus hemerocallicola KCTC 33185 for further insight into its adaptation and study the phylogeny of Paenibacillus.</title>
        <authorList>
            <person name="Narsing Rao M.P."/>
        </authorList>
    </citation>
    <scope>NUCLEOTIDE SEQUENCE [LARGE SCALE GENOMIC DNA]</scope>
    <source>
        <strain evidence="12 13">KCTC 33185</strain>
    </source>
</reference>
<dbReference type="PANTHER" id="PTHR11986:SF18">
    <property type="entry name" value="ORNITHINE AMINOTRANSFERASE, MITOCHONDRIAL"/>
    <property type="match status" value="1"/>
</dbReference>
<sequence length="398" mass="43616">MSKNDSAMENIQRYGANNYNPLPVVIVRGDGVWVEDREGNRYLDMLSSYSALNHGHRHPKIISALKEQTDRITLTSRAFHSEPLGAFYEKLACLTGKSMFLPMNTGAEAVETAIKAARRWAADKKGVPEGQAEIIVCEGNFHGRTITVTSFSSAPEYKRGFGPFTPGFTLIPYGDAEALEQAITPNTAAFLVEPIQGEAGIILPEAGFLHKAAELCRRYNVLLMADEIQTGFGRTGRTFACDWEQVVPDVYILGKALGGGVYPISAVAADANVLDVFEPGSHGSTFGGNPLACACAVAAMEVFEEERLAERSLELGKYAMTWLRSLTSPVVKDIRGRGLFIGIELDRKARPYCEKLMELGVLCKETHDTTIRLAPPLTITREELDWGLERIGQALEAR</sequence>